<dbReference type="InterPro" id="IPR045326">
    <property type="entry name" value="ATG17-like_dom"/>
</dbReference>
<organism evidence="11 12">
    <name type="scientific">Chytriomyces confervae</name>
    <dbReference type="NCBI Taxonomy" id="246404"/>
    <lineage>
        <taxon>Eukaryota</taxon>
        <taxon>Fungi</taxon>
        <taxon>Fungi incertae sedis</taxon>
        <taxon>Chytridiomycota</taxon>
        <taxon>Chytridiomycota incertae sedis</taxon>
        <taxon>Chytridiomycetes</taxon>
        <taxon>Chytridiales</taxon>
        <taxon>Chytriomycetaceae</taxon>
        <taxon>Chytriomyces</taxon>
    </lineage>
</organism>
<dbReference type="Gene3D" id="1.10.287.1490">
    <property type="match status" value="1"/>
</dbReference>
<dbReference type="InterPro" id="IPR040040">
    <property type="entry name" value="ATG11"/>
</dbReference>
<feature type="compositionally biased region" description="Low complexity" evidence="8">
    <location>
        <begin position="517"/>
        <end position="535"/>
    </location>
</feature>
<feature type="region of interest" description="Disordered" evidence="8">
    <location>
        <begin position="590"/>
        <end position="618"/>
    </location>
</feature>
<dbReference type="GO" id="GO:1990316">
    <property type="term" value="C:Atg1/ULK1 kinase complex"/>
    <property type="evidence" value="ECO:0007669"/>
    <property type="project" value="TreeGrafter"/>
</dbReference>
<evidence type="ECO:0000256" key="5">
    <source>
        <dbReference type="ARBA" id="ARBA00023054"/>
    </source>
</evidence>
<dbReference type="PANTHER" id="PTHR13222">
    <property type="entry name" value="RB1-INDUCIBLE COILED-COIL"/>
    <property type="match status" value="1"/>
</dbReference>
<dbReference type="EMBL" id="QEAP01000493">
    <property type="protein sequence ID" value="TPX65356.1"/>
    <property type="molecule type" value="Genomic_DNA"/>
</dbReference>
<evidence type="ECO:0000313" key="11">
    <source>
        <dbReference type="EMBL" id="TPX65356.1"/>
    </source>
</evidence>
<dbReference type="Pfam" id="PF10377">
    <property type="entry name" value="ATG11"/>
    <property type="match status" value="1"/>
</dbReference>
<keyword evidence="3 6" id="KW-0653">Protein transport</keyword>
<evidence type="ECO:0000259" key="10">
    <source>
        <dbReference type="Pfam" id="PF10377"/>
    </source>
</evidence>
<evidence type="ECO:0000313" key="12">
    <source>
        <dbReference type="Proteomes" id="UP000320333"/>
    </source>
</evidence>
<keyword evidence="5 7" id="KW-0175">Coiled coil</keyword>
<dbReference type="GO" id="GO:0060090">
    <property type="term" value="F:molecular adaptor activity"/>
    <property type="evidence" value="ECO:0007669"/>
    <property type="project" value="TreeGrafter"/>
</dbReference>
<keyword evidence="6" id="KW-0472">Membrane</keyword>
<dbReference type="GO" id="GO:0000422">
    <property type="term" value="P:autophagy of mitochondrion"/>
    <property type="evidence" value="ECO:0007669"/>
    <property type="project" value="TreeGrafter"/>
</dbReference>
<dbReference type="GO" id="GO:0019901">
    <property type="term" value="F:protein kinase binding"/>
    <property type="evidence" value="ECO:0007669"/>
    <property type="project" value="TreeGrafter"/>
</dbReference>
<proteinExistence type="inferred from homology"/>
<comment type="caution">
    <text evidence="11">The sequence shown here is derived from an EMBL/GenBank/DDBJ whole genome shotgun (WGS) entry which is preliminary data.</text>
</comment>
<comment type="function">
    <text evidence="6">Involved in cytoplasm to vacuole transport (Cvt), pexophagy, mitophagy and nucleophagy. Recruits mitochondria for their selective degradation via autophagy (mitophagy) during starvation. Works as scaffold proteins that recruit ATG proteins to the pre-autophagosome (PAS), the site of vesicle/autophagosome formation. Required for the Cvt vesicles completion.</text>
</comment>
<keyword evidence="6" id="KW-0926">Vacuole</keyword>
<feature type="coiled-coil region" evidence="7">
    <location>
        <begin position="781"/>
        <end position="860"/>
    </location>
</feature>
<dbReference type="GO" id="GO:0034045">
    <property type="term" value="C:phagophore assembly site membrane"/>
    <property type="evidence" value="ECO:0007669"/>
    <property type="project" value="UniProtKB-SubCell"/>
</dbReference>
<dbReference type="InterPro" id="IPR019460">
    <property type="entry name" value="Atg11_C"/>
</dbReference>
<dbReference type="Proteomes" id="UP000320333">
    <property type="component" value="Unassembled WGS sequence"/>
</dbReference>
<comment type="similarity">
    <text evidence="1 6">Belongs to the ATG11 family.</text>
</comment>
<evidence type="ECO:0000256" key="1">
    <source>
        <dbReference type="ARBA" id="ARBA00009729"/>
    </source>
</evidence>
<dbReference type="GO" id="GO:0034727">
    <property type="term" value="P:piecemeal microautophagy of the nucleus"/>
    <property type="evidence" value="ECO:0007669"/>
    <property type="project" value="TreeGrafter"/>
</dbReference>
<comment type="subcellular location">
    <subcellularLocation>
        <location evidence="6">Preautophagosomal structure membrane</location>
        <topology evidence="6">Peripheral membrane protein</topology>
    </subcellularLocation>
    <subcellularLocation>
        <location evidence="6">Vacuole membrane</location>
        <topology evidence="6">Peripheral membrane protein</topology>
    </subcellularLocation>
    <text evidence="6">During pexophagy, accumulates in the vacuolar membrane region, where the peroxisomes contact the vacuole.</text>
</comment>
<evidence type="ECO:0000256" key="4">
    <source>
        <dbReference type="ARBA" id="ARBA00023006"/>
    </source>
</evidence>
<dbReference type="GO" id="GO:0000045">
    <property type="term" value="P:autophagosome assembly"/>
    <property type="evidence" value="ECO:0007669"/>
    <property type="project" value="UniProtKB-UniRule"/>
</dbReference>
<dbReference type="GO" id="GO:1903599">
    <property type="term" value="P:positive regulation of autophagy of mitochondrion"/>
    <property type="evidence" value="ECO:0007669"/>
    <property type="project" value="UniProtKB-UniRule"/>
</dbReference>
<reference evidence="11 12" key="1">
    <citation type="journal article" date="2019" name="Sci. Rep.">
        <title>Comparative genomics of chytrid fungi reveal insights into the obligate biotrophic and pathogenic lifestyle of Synchytrium endobioticum.</title>
        <authorList>
            <person name="van de Vossenberg B.T.L.H."/>
            <person name="Warris S."/>
            <person name="Nguyen H.D.T."/>
            <person name="van Gent-Pelzer M.P.E."/>
            <person name="Joly D.L."/>
            <person name="van de Geest H.C."/>
            <person name="Bonants P.J.M."/>
            <person name="Smith D.S."/>
            <person name="Levesque C.A."/>
            <person name="van der Lee T.A.J."/>
        </authorList>
    </citation>
    <scope>NUCLEOTIDE SEQUENCE [LARGE SCALE GENOMIC DNA]</scope>
    <source>
        <strain evidence="11 12">CBS 675.73</strain>
    </source>
</reference>
<feature type="coiled-coil region" evidence="7">
    <location>
        <begin position="1101"/>
        <end position="1321"/>
    </location>
</feature>
<protein>
    <recommendedName>
        <fullName evidence="6">Autophagy-related protein 11</fullName>
    </recommendedName>
</protein>
<accession>A0A507EPZ0</accession>
<dbReference type="GO" id="GO:0005774">
    <property type="term" value="C:vacuolar membrane"/>
    <property type="evidence" value="ECO:0007669"/>
    <property type="project" value="UniProtKB-SubCell"/>
</dbReference>
<feature type="domain" description="Autophagy protein ATG17-like" evidence="9">
    <location>
        <begin position="134"/>
        <end position="508"/>
    </location>
</feature>
<gene>
    <name evidence="11" type="ORF">CcCBS67573_g08146</name>
</gene>
<feature type="coiled-coil region" evidence="7">
    <location>
        <begin position="992"/>
        <end position="1026"/>
    </location>
</feature>
<keyword evidence="4 6" id="KW-0072">Autophagy</keyword>
<evidence type="ECO:0000256" key="3">
    <source>
        <dbReference type="ARBA" id="ARBA00022927"/>
    </source>
</evidence>
<feature type="compositionally biased region" description="Polar residues" evidence="8">
    <location>
        <begin position="695"/>
        <end position="707"/>
    </location>
</feature>
<dbReference type="Pfam" id="PF04108">
    <property type="entry name" value="ATG17_like"/>
    <property type="match status" value="1"/>
</dbReference>
<dbReference type="GO" id="GO:0061709">
    <property type="term" value="P:reticulophagy"/>
    <property type="evidence" value="ECO:0007669"/>
    <property type="project" value="TreeGrafter"/>
</dbReference>
<feature type="domain" description="Autophagy-related protein 11 C-terminal" evidence="10">
    <location>
        <begin position="1477"/>
        <end position="1595"/>
    </location>
</feature>
<sequence>MSHQTAQAQQRHLVAHIALSGDTVRIQTPSESENADENSDGFMLAVSQATLIAPDSLIVLDQSGAVVVTWPRETTLPLFVFDHTALSQESDGDHVDLVQRMPRVALVPLAFNSANSINALLANCLDAFRSNYTYANSITSIAKDHVASIERLIRQQHVMAQALRVAVVSLQSHSKYVDLASFLRAFFKSFGLGRQRMRLTYLWHIPNAKCHETIISYKADLQALHRIPIHPSISNSDEHKCLSDYIPEQRLLEWADKCRLAHEEFVRKSIQLADTVRNLKAGTEMEVNHDLDVDFEGLSNLLKSAQANLSTLQQTLNLLTRDYNRVQSILQDIKSRASQSSNSSSFSNMASSITSTFKDGLIPQQTLTALEGLQEIHQTEYIPALQSTDQNIRASLTATSTSYMHASSALRTRLHAISHLQSSIEMTIAPSLLKLTNQKTSLIKAFGQLLHVHRMPAAWGAVIIEVVRRREFRRVFLARWELFVSCLGRLGDLERKRIDGFEIEIGRYLPREDSSGSTPAASTANVNASTTTGVGSSKSKVIVKGLDDGIPKVDAKIVKGGDSLPKIGRNDVIEFELFIAQIRTAMNDVDPSSSIPSASHAMNSSYTSSARGGNPTADSISKLQATMTKMMPQMDTVSAEFDRLIARSGVCGDRIHKLEEENARLKAELGQVRGTSMTRGGSGNGSMGLQAHSAPATNATVSTSPSSLPVKMMGNRRVSGQEFDHSRAEETIKAYETRIKTLEDLLQKSYHMGSSRMMDASATVHANSPPNPSSATDAALLNSLQSENATLRTRLNLLESQFTSQSTTLQDTQTKLKEVLSERNRIKETVESERSLKSRCNELEREVSELKSQLQEKDREGRVVVGEVERCAGFVREVYELLDDCVGAFQIRSQVEGGGQVADHGNSGMGYAGTSVDTATQGNLDRRYSSAASSLGKYHSPTSPSVGLMALVNAATSFSGGVAILQARNHSSNSHSGGIGLGVNPVPVLVILSNLRTDEREIRRRLRELQDDIRCQALELAGLQDELAMAAAMGSDGGAGGGHLDGLLSGSTNYEGASGHLSPSTANGMVFGSPSASSGPSHSAISGGGGAVIRSLTLPLIEELSATKKEVHRLNAELEEAIDAKAQARKDIMDWSDKFDALQMELPEKDAAIQDLKNALARLEAEKTQLFEANEENSMKLKGVTDAVTALRSEKLALEEKLAEMAKLIQDLETSKLHAVTELATRHNEWTTTSNTLESRIHALQFRLEEQEATYKFKHAEHENEIAEWHKAAASHSAEHSNLQSKVSSLEREVSKGLLALRQKEADMESLEGVCEKLRIVLGREKGRITNLKEKVEDWSLVCKMAMECLTLRFDALGRVGDTLARLDGFISNFAMFGTDLNDPSSLDAVDEDSPLRLKQLLHESYRRALQVSSSLSNSASNDGDLDSLGDAKMPILELRETYLHMIGLVDSIDVSGWSDCVVESVHRWKELLVSQSLKNSMPSRISNKIAFSGFKIGDLALFLPTRNPKAWAAFNVNAPHYFLSISSAETLFSEQIKNRDWILGIITLIDRRQAPPRSKGSKSRVNHDAESAAEVDANPFGLASGTSYFWCDVTPWNR</sequence>
<dbReference type="STRING" id="246404.A0A507EPZ0"/>
<feature type="region of interest" description="Disordered" evidence="8">
    <location>
        <begin position="512"/>
        <end position="535"/>
    </location>
</feature>
<keyword evidence="2 6" id="KW-0813">Transport</keyword>
<feature type="coiled-coil region" evidence="7">
    <location>
        <begin position="295"/>
        <end position="322"/>
    </location>
</feature>
<dbReference type="GO" id="GO:0015031">
    <property type="term" value="P:protein transport"/>
    <property type="evidence" value="ECO:0007669"/>
    <property type="project" value="UniProtKB-KW"/>
</dbReference>
<feature type="region of interest" description="Disordered" evidence="8">
    <location>
        <begin position="674"/>
        <end position="711"/>
    </location>
</feature>
<evidence type="ECO:0000259" key="9">
    <source>
        <dbReference type="Pfam" id="PF04108"/>
    </source>
</evidence>
<comment type="subunit">
    <text evidence="6">Homodimer.</text>
</comment>
<keyword evidence="12" id="KW-1185">Reference proteome</keyword>
<dbReference type="OrthoDB" id="447953at2759"/>
<dbReference type="PANTHER" id="PTHR13222:SF1">
    <property type="entry name" value="RB1-INDUCIBLE COILED-COIL PROTEIN 1"/>
    <property type="match status" value="1"/>
</dbReference>
<evidence type="ECO:0000256" key="6">
    <source>
        <dbReference type="RuleBase" id="RU367075"/>
    </source>
</evidence>
<dbReference type="GO" id="GO:0034517">
    <property type="term" value="P:ribophagy"/>
    <property type="evidence" value="ECO:0007669"/>
    <property type="project" value="TreeGrafter"/>
</dbReference>
<evidence type="ECO:0000256" key="7">
    <source>
        <dbReference type="SAM" id="Coils"/>
    </source>
</evidence>
<name>A0A507EPZ0_9FUNG</name>
<evidence type="ECO:0000256" key="8">
    <source>
        <dbReference type="SAM" id="MobiDB-lite"/>
    </source>
</evidence>
<evidence type="ECO:0000256" key="2">
    <source>
        <dbReference type="ARBA" id="ARBA00022448"/>
    </source>
</evidence>